<dbReference type="PATRIC" id="fig|1162668.3.peg.2126"/>
<dbReference type="GO" id="GO:0008360">
    <property type="term" value="P:regulation of cell shape"/>
    <property type="evidence" value="ECO:0007669"/>
    <property type="project" value="UniProtKB-KW"/>
</dbReference>
<dbReference type="InterPro" id="IPR035911">
    <property type="entry name" value="MurE/MurF_N"/>
</dbReference>
<evidence type="ECO:0000259" key="10">
    <source>
        <dbReference type="Pfam" id="PF02875"/>
    </source>
</evidence>
<dbReference type="KEGG" id="lfc:LFE_1791"/>
<dbReference type="PANTHER" id="PTHR43024:SF1">
    <property type="entry name" value="UDP-N-ACETYLMURAMOYL-TRIPEPTIDE--D-ALANYL-D-ALANINE LIGASE"/>
    <property type="match status" value="1"/>
</dbReference>
<feature type="domain" description="Mur ligase C-terminal" evidence="10">
    <location>
        <begin position="341"/>
        <end position="470"/>
    </location>
</feature>
<evidence type="ECO:0000256" key="1">
    <source>
        <dbReference type="ARBA" id="ARBA00022598"/>
    </source>
</evidence>
<dbReference type="AlphaFoldDB" id="I0IQC1"/>
<dbReference type="eggNOG" id="COG0770">
    <property type="taxonomic scope" value="Bacteria"/>
</dbReference>
<dbReference type="EMBL" id="AP012342">
    <property type="protein sequence ID" value="BAM07470.1"/>
    <property type="molecule type" value="Genomic_DNA"/>
</dbReference>
<dbReference type="Gene3D" id="3.40.1190.10">
    <property type="entry name" value="Mur-like, catalytic domain"/>
    <property type="match status" value="1"/>
</dbReference>
<dbReference type="SUPFAM" id="SSF53623">
    <property type="entry name" value="MurD-like peptide ligases, catalytic domain"/>
    <property type="match status" value="1"/>
</dbReference>
<dbReference type="Pfam" id="PF08245">
    <property type="entry name" value="Mur_ligase_M"/>
    <property type="match status" value="1"/>
</dbReference>
<dbReference type="RefSeq" id="WP_014449954.1">
    <property type="nucleotide sequence ID" value="NC_017094.1"/>
</dbReference>
<dbReference type="Gene3D" id="3.40.1390.10">
    <property type="entry name" value="MurE/MurF, N-terminal domain"/>
    <property type="match status" value="1"/>
</dbReference>
<evidence type="ECO:0000256" key="2">
    <source>
        <dbReference type="ARBA" id="ARBA00022618"/>
    </source>
</evidence>
<gene>
    <name evidence="12" type="ordered locus">LFE_1791</name>
</gene>
<dbReference type="OrthoDB" id="9801978at2"/>
<dbReference type="GO" id="GO:0016881">
    <property type="term" value="F:acid-amino acid ligase activity"/>
    <property type="evidence" value="ECO:0007669"/>
    <property type="project" value="InterPro"/>
</dbReference>
<keyword evidence="5" id="KW-0133">Cell shape</keyword>
<keyword evidence="7" id="KW-0131">Cell cycle</keyword>
<dbReference type="PANTHER" id="PTHR43024">
    <property type="entry name" value="UDP-N-ACETYLMURAMOYL-TRIPEPTIDE--D-ALANYL-D-ALANINE LIGASE"/>
    <property type="match status" value="1"/>
</dbReference>
<dbReference type="STRING" id="1162668.LFE_1791"/>
<evidence type="ECO:0000313" key="12">
    <source>
        <dbReference type="EMBL" id="BAM07470.1"/>
    </source>
</evidence>
<evidence type="ECO:0000256" key="4">
    <source>
        <dbReference type="ARBA" id="ARBA00022840"/>
    </source>
</evidence>
<keyword evidence="4" id="KW-0067">ATP-binding</keyword>
<evidence type="ECO:0000259" key="9">
    <source>
        <dbReference type="Pfam" id="PF01225"/>
    </source>
</evidence>
<dbReference type="InterPro" id="IPR036615">
    <property type="entry name" value="Mur_ligase_C_dom_sf"/>
</dbReference>
<dbReference type="Proteomes" id="UP000007382">
    <property type="component" value="Chromosome"/>
</dbReference>
<dbReference type="GO" id="GO:0071555">
    <property type="term" value="P:cell wall organization"/>
    <property type="evidence" value="ECO:0007669"/>
    <property type="project" value="UniProtKB-KW"/>
</dbReference>
<evidence type="ECO:0000313" key="13">
    <source>
        <dbReference type="Proteomes" id="UP000007382"/>
    </source>
</evidence>
<evidence type="ECO:0000256" key="3">
    <source>
        <dbReference type="ARBA" id="ARBA00022741"/>
    </source>
</evidence>
<dbReference type="InterPro" id="IPR036565">
    <property type="entry name" value="Mur-like_cat_sf"/>
</dbReference>
<dbReference type="GO" id="GO:0005524">
    <property type="term" value="F:ATP binding"/>
    <property type="evidence" value="ECO:0007669"/>
    <property type="project" value="UniProtKB-KW"/>
</dbReference>
<dbReference type="Pfam" id="PF01225">
    <property type="entry name" value="Mur_ligase"/>
    <property type="match status" value="1"/>
</dbReference>
<evidence type="ECO:0000256" key="7">
    <source>
        <dbReference type="ARBA" id="ARBA00023306"/>
    </source>
</evidence>
<evidence type="ECO:0000256" key="6">
    <source>
        <dbReference type="ARBA" id="ARBA00022984"/>
    </source>
</evidence>
<dbReference type="InterPro" id="IPR000713">
    <property type="entry name" value="Mur_ligase_N"/>
</dbReference>
<dbReference type="HOGENOM" id="CLU_031507_1_1_0"/>
<keyword evidence="3" id="KW-0547">Nucleotide-binding</keyword>
<reference evidence="12 13" key="1">
    <citation type="journal article" date="2012" name="J. Bacteriol.">
        <title>Complete Genome Sequence of Leptospirillum ferrooxidans Strain C2-3, Isolated from a Fresh Volcanic Ash Deposit on the Island of Miyake, Japan.</title>
        <authorList>
            <person name="Fujimura R."/>
            <person name="Sato Y."/>
            <person name="Nishizawa T."/>
            <person name="Oshima K."/>
            <person name="Kim S.-W."/>
            <person name="Hattori M."/>
            <person name="Kamijo T."/>
            <person name="Ohta H."/>
        </authorList>
    </citation>
    <scope>NUCLEOTIDE SEQUENCE [LARGE SCALE GENOMIC DNA]</scope>
    <source>
        <strain evidence="12 13">C2-3</strain>
    </source>
</reference>
<dbReference type="GO" id="GO:0009252">
    <property type="term" value="P:peptidoglycan biosynthetic process"/>
    <property type="evidence" value="ECO:0007669"/>
    <property type="project" value="UniProtKB-KW"/>
</dbReference>
<keyword evidence="13" id="KW-1185">Reference proteome</keyword>
<dbReference type="GO" id="GO:0051301">
    <property type="term" value="P:cell division"/>
    <property type="evidence" value="ECO:0007669"/>
    <property type="project" value="UniProtKB-KW"/>
</dbReference>
<dbReference type="Pfam" id="PF02875">
    <property type="entry name" value="Mur_ligase_C"/>
    <property type="match status" value="1"/>
</dbReference>
<dbReference type="SUPFAM" id="SSF63418">
    <property type="entry name" value="MurE/MurF N-terminal domain"/>
    <property type="match status" value="1"/>
</dbReference>
<name>I0IQC1_LEPFC</name>
<protein>
    <submittedName>
        <fullName evidence="12">Putative UDP-N-acetylmuramoyltripeptide--D-alanyl-D-alanine ligase</fullName>
    </submittedName>
</protein>
<evidence type="ECO:0000256" key="8">
    <source>
        <dbReference type="ARBA" id="ARBA00023316"/>
    </source>
</evidence>
<keyword evidence="1 12" id="KW-0436">Ligase</keyword>
<sequence length="486" mass="53294">MTSSEVLEATEGTWCNNVDSCPDDFRGVSTDSRNIKRGDLFLALCGQRFDGHFHLQEAMEKGAAAALVERPMSGMIPQILVKNTQKSMLDLARVILRKRRANGGKMVVLTGSAGKTTTRELIRLGLSSSGEPVLASSGNENNEIGVPLTIWGWKSSEPYAVIEVGVRKRGDIGYFGDVVSSECLVITSIGPSHLETLGTLRGVWEEKSQLIETIRDGGFLILPEDVWKQFATPMQQTLLEKRKIHLVLTRMNGHGVPAAGKDAETSIGHRTMTILEGSFCLRESGYFLQGSFESTDFSIKMEIPSPELAMDMLLAMGVCGVFGTDLCKASEAIGDYKGGSGRMQPLRSKNGILYLLDHYNANPLSMEAAFSLVDNYHRGEWSGGKIWGILGEMLELGEDSESWHRYVGQKAARLPWGAIWFKGNHFESFLEGFVSSGGNPSLLHRITGKGDPDDRYRLIAPGDIVLLKASRGTALETEFFHLGLEL</sequence>
<keyword evidence="8" id="KW-0961">Cell wall biogenesis/degradation</keyword>
<dbReference type="InterPro" id="IPR004101">
    <property type="entry name" value="Mur_ligase_C"/>
</dbReference>
<reference evidence="13" key="2">
    <citation type="submission" date="2012-03" db="EMBL/GenBank/DDBJ databases">
        <title>The complete genome sequence of the pioneer microbe on fresh volcanic deposit, Leptospirillum ferrooxidans strain C2-3.</title>
        <authorList>
            <person name="Fujimura R."/>
            <person name="Sato Y."/>
            <person name="Nishizawa T."/>
            <person name="Nanba K."/>
            <person name="Oshima K."/>
            <person name="Hattori M."/>
            <person name="Kamijo T."/>
            <person name="Ohta H."/>
        </authorList>
    </citation>
    <scope>NUCLEOTIDE SEQUENCE [LARGE SCALE GENOMIC DNA]</scope>
    <source>
        <strain evidence="13">C2-3</strain>
    </source>
</reference>
<accession>I0IQC1</accession>
<feature type="domain" description="Mur ligase N-terminal catalytic" evidence="9">
    <location>
        <begin position="26"/>
        <end position="72"/>
    </location>
</feature>
<dbReference type="SUPFAM" id="SSF53244">
    <property type="entry name" value="MurD-like peptide ligases, peptide-binding domain"/>
    <property type="match status" value="1"/>
</dbReference>
<dbReference type="Gene3D" id="3.90.190.20">
    <property type="entry name" value="Mur ligase, C-terminal domain"/>
    <property type="match status" value="1"/>
</dbReference>
<keyword evidence="6" id="KW-0573">Peptidoglycan synthesis</keyword>
<dbReference type="InterPro" id="IPR013221">
    <property type="entry name" value="Mur_ligase_cen"/>
</dbReference>
<proteinExistence type="predicted"/>
<dbReference type="InterPro" id="IPR051046">
    <property type="entry name" value="MurCDEF_CellWall_CoF430Synth"/>
</dbReference>
<evidence type="ECO:0000259" key="11">
    <source>
        <dbReference type="Pfam" id="PF08245"/>
    </source>
</evidence>
<feature type="domain" description="Mur ligase central" evidence="11">
    <location>
        <begin position="110"/>
        <end position="226"/>
    </location>
</feature>
<evidence type="ECO:0000256" key="5">
    <source>
        <dbReference type="ARBA" id="ARBA00022960"/>
    </source>
</evidence>
<organism evidence="12 13">
    <name type="scientific">Leptospirillum ferrooxidans (strain C2-3)</name>
    <dbReference type="NCBI Taxonomy" id="1162668"/>
    <lineage>
        <taxon>Bacteria</taxon>
        <taxon>Pseudomonadati</taxon>
        <taxon>Nitrospirota</taxon>
        <taxon>Nitrospiria</taxon>
        <taxon>Nitrospirales</taxon>
        <taxon>Nitrospiraceae</taxon>
        <taxon>Leptospirillum</taxon>
    </lineage>
</organism>
<keyword evidence="2" id="KW-0132">Cell division</keyword>